<reference evidence="2" key="1">
    <citation type="submission" date="2016-04" db="EMBL/GenBank/DDBJ databases">
        <authorList>
            <person name="Tabuchi Yagui T.R."/>
        </authorList>
    </citation>
    <scope>NUCLEOTIDE SEQUENCE [LARGE SCALE GENOMIC DNA]</scope>
    <source>
        <strain evidence="2">NIES-26</strain>
    </source>
</reference>
<proteinExistence type="predicted"/>
<dbReference type="Proteomes" id="UP000252107">
    <property type="component" value="Unassembled WGS sequence"/>
</dbReference>
<accession>A0A367QBS3</accession>
<feature type="compositionally biased region" description="Polar residues" evidence="1">
    <location>
        <begin position="1"/>
        <end position="18"/>
    </location>
</feature>
<sequence>MESNTDQNNISPVSSEVLTTTDTTDITKSSQVDNPASDINSKQTILSETISDTSSASSTLATTNTNLRIPIFSRIFSVPSMRQ</sequence>
<evidence type="ECO:0000313" key="3">
    <source>
        <dbReference type="Proteomes" id="UP000252107"/>
    </source>
</evidence>
<keyword evidence="3" id="KW-1185">Reference proteome</keyword>
<dbReference type="AlphaFoldDB" id="A0A367QBS3"/>
<evidence type="ECO:0000313" key="2">
    <source>
        <dbReference type="EMBL" id="RCJ21599.1"/>
    </source>
</evidence>
<evidence type="ECO:0000256" key="1">
    <source>
        <dbReference type="SAM" id="MobiDB-lite"/>
    </source>
</evidence>
<comment type="caution">
    <text evidence="2">The sequence shown here is derived from an EMBL/GenBank/DDBJ whole genome shotgun (WGS) entry which is preliminary data.</text>
</comment>
<protein>
    <submittedName>
        <fullName evidence="2">Uncharacterized protein</fullName>
    </submittedName>
</protein>
<feature type="region of interest" description="Disordered" evidence="1">
    <location>
        <begin position="1"/>
        <end position="43"/>
    </location>
</feature>
<feature type="compositionally biased region" description="Polar residues" evidence="1">
    <location>
        <begin position="28"/>
        <end position="43"/>
    </location>
</feature>
<organism evidence="2 3">
    <name type="scientific">Nostoc minutum NIES-26</name>
    <dbReference type="NCBI Taxonomy" id="1844469"/>
    <lineage>
        <taxon>Bacteria</taxon>
        <taxon>Bacillati</taxon>
        <taxon>Cyanobacteriota</taxon>
        <taxon>Cyanophyceae</taxon>
        <taxon>Nostocales</taxon>
        <taxon>Nostocaceae</taxon>
        <taxon>Nostoc</taxon>
    </lineage>
</organism>
<dbReference type="EMBL" id="LXQD01000329">
    <property type="protein sequence ID" value="RCJ21599.1"/>
    <property type="molecule type" value="Genomic_DNA"/>
</dbReference>
<gene>
    <name evidence="2" type="ORF">A6770_30210</name>
</gene>
<name>A0A367QBS3_9NOSO</name>